<dbReference type="Pfam" id="PF02615">
    <property type="entry name" value="Ldh_2"/>
    <property type="match status" value="1"/>
</dbReference>
<proteinExistence type="inferred from homology"/>
<evidence type="ECO:0000313" key="4">
    <source>
        <dbReference type="Proteomes" id="UP001209878"/>
    </source>
</evidence>
<keyword evidence="4" id="KW-1185">Reference proteome</keyword>
<dbReference type="AlphaFoldDB" id="A0AAD9NM27"/>
<dbReference type="InterPro" id="IPR003767">
    <property type="entry name" value="Malate/L-lactate_DH-like"/>
</dbReference>
<sequence>MATAMSSNYVTCRRLIRFVRTVKQPTSTRNYSSNVDPSKIRVQNSEVKGFVERCMQSVGAKVSHGTQLAEVLVAADYRGHFSHGLNRLEMYVNDLKSNTTMSDKEPGVICEKAATAHVDGRNLLGPVVGNFAMQLAIQKAKESGVGMVTAKGSNHYGIAGWYSMQASDIGMLGMSFTNTSPLQVPTRGKKPVLGTNPITLAAPGRDGDSFVLDMATSGVAVGKVEICDVQKTKIPLGWGVDSEGKETTDPKDVLNGGALLSLGGLEITSGYKGYGLAMLVEIFCGILAGADYGPNIRYWKDNDRAANLGQCFIAIDPEAFAPGFQDRMQDMMKICRMTEPVDPSKQVLVAGDPERIHMAMCDDTGGIPYHPNLIEIMSKLAKDVSVPPMKTVQ</sequence>
<evidence type="ECO:0000313" key="3">
    <source>
        <dbReference type="EMBL" id="KAK2173336.1"/>
    </source>
</evidence>
<keyword evidence="2" id="KW-0560">Oxidoreductase</keyword>
<dbReference type="InterPro" id="IPR043143">
    <property type="entry name" value="Mal/L-sulf/L-lact_DH-like_NADP"/>
</dbReference>
<comment type="similarity">
    <text evidence="1">Belongs to the LDH2/MDH2 oxidoreductase family.</text>
</comment>
<dbReference type="EMBL" id="JAODUO010000883">
    <property type="protein sequence ID" value="KAK2173336.1"/>
    <property type="molecule type" value="Genomic_DNA"/>
</dbReference>
<name>A0AAD9NM27_RIDPI</name>
<organism evidence="3 4">
    <name type="scientific">Ridgeia piscesae</name>
    <name type="common">Tubeworm</name>
    <dbReference type="NCBI Taxonomy" id="27915"/>
    <lineage>
        <taxon>Eukaryota</taxon>
        <taxon>Metazoa</taxon>
        <taxon>Spiralia</taxon>
        <taxon>Lophotrochozoa</taxon>
        <taxon>Annelida</taxon>
        <taxon>Polychaeta</taxon>
        <taxon>Sedentaria</taxon>
        <taxon>Canalipalpata</taxon>
        <taxon>Sabellida</taxon>
        <taxon>Siboglinidae</taxon>
        <taxon>Ridgeia</taxon>
    </lineage>
</organism>
<evidence type="ECO:0000256" key="2">
    <source>
        <dbReference type="ARBA" id="ARBA00023002"/>
    </source>
</evidence>
<dbReference type="SUPFAM" id="SSF89733">
    <property type="entry name" value="L-sulfolactate dehydrogenase-like"/>
    <property type="match status" value="1"/>
</dbReference>
<gene>
    <name evidence="3" type="ORF">NP493_883g00000</name>
</gene>
<dbReference type="PANTHER" id="PTHR11091:SF0">
    <property type="entry name" value="MALATE DEHYDROGENASE"/>
    <property type="match status" value="1"/>
</dbReference>
<protein>
    <recommendedName>
        <fullName evidence="5">Malate dehydrogenase</fullName>
    </recommendedName>
</protein>
<dbReference type="InterPro" id="IPR036111">
    <property type="entry name" value="Mal/L-sulfo/L-lacto_DH-like_sf"/>
</dbReference>
<accession>A0AAD9NM27</accession>
<dbReference type="PANTHER" id="PTHR11091">
    <property type="entry name" value="OXIDOREDUCTASE-RELATED"/>
    <property type="match status" value="1"/>
</dbReference>
<dbReference type="InterPro" id="IPR043144">
    <property type="entry name" value="Mal/L-sulf/L-lact_DH-like_ah"/>
</dbReference>
<dbReference type="Gene3D" id="1.10.1530.10">
    <property type="match status" value="1"/>
</dbReference>
<dbReference type="Proteomes" id="UP001209878">
    <property type="component" value="Unassembled WGS sequence"/>
</dbReference>
<evidence type="ECO:0008006" key="5">
    <source>
        <dbReference type="Google" id="ProtNLM"/>
    </source>
</evidence>
<reference evidence="3" key="1">
    <citation type="journal article" date="2023" name="Mol. Biol. Evol.">
        <title>Third-Generation Sequencing Reveals the Adaptive Role of the Epigenome in Three Deep-Sea Polychaetes.</title>
        <authorList>
            <person name="Perez M."/>
            <person name="Aroh O."/>
            <person name="Sun Y."/>
            <person name="Lan Y."/>
            <person name="Juniper S.K."/>
            <person name="Young C.R."/>
            <person name="Angers B."/>
            <person name="Qian P.Y."/>
        </authorList>
    </citation>
    <scope>NUCLEOTIDE SEQUENCE</scope>
    <source>
        <strain evidence="3">R07B-5</strain>
    </source>
</reference>
<dbReference type="GO" id="GO:0016491">
    <property type="term" value="F:oxidoreductase activity"/>
    <property type="evidence" value="ECO:0007669"/>
    <property type="project" value="UniProtKB-KW"/>
</dbReference>
<evidence type="ECO:0000256" key="1">
    <source>
        <dbReference type="ARBA" id="ARBA00006056"/>
    </source>
</evidence>
<dbReference type="Gene3D" id="3.30.1370.60">
    <property type="entry name" value="Hypothetical oxidoreductase yiak, domain 2"/>
    <property type="match status" value="1"/>
</dbReference>
<comment type="caution">
    <text evidence="3">The sequence shown here is derived from an EMBL/GenBank/DDBJ whole genome shotgun (WGS) entry which is preliminary data.</text>
</comment>